<proteinExistence type="predicted"/>
<organism evidence="1 2">
    <name type="scientific">Rhabditophanes sp. KR3021</name>
    <dbReference type="NCBI Taxonomy" id="114890"/>
    <lineage>
        <taxon>Eukaryota</taxon>
        <taxon>Metazoa</taxon>
        <taxon>Ecdysozoa</taxon>
        <taxon>Nematoda</taxon>
        <taxon>Chromadorea</taxon>
        <taxon>Rhabditida</taxon>
        <taxon>Tylenchina</taxon>
        <taxon>Panagrolaimomorpha</taxon>
        <taxon>Strongyloidoidea</taxon>
        <taxon>Alloionematidae</taxon>
        <taxon>Rhabditophanes</taxon>
    </lineage>
</organism>
<protein>
    <submittedName>
        <fullName evidence="2">DNA topoisomerase 2-binding protein 1</fullName>
    </submittedName>
</protein>
<reference evidence="2" key="1">
    <citation type="submission" date="2016-11" db="UniProtKB">
        <authorList>
            <consortium name="WormBaseParasite"/>
        </authorList>
    </citation>
    <scope>IDENTIFICATION</scope>
    <source>
        <strain evidence="2">KR3021</strain>
    </source>
</reference>
<name>A0AC35TLT6_9BILA</name>
<evidence type="ECO:0000313" key="2">
    <source>
        <dbReference type="WBParaSite" id="RSKR_0000197500.1"/>
    </source>
</evidence>
<accession>A0AC35TLT6</accession>
<evidence type="ECO:0000313" key="1">
    <source>
        <dbReference type="Proteomes" id="UP000095286"/>
    </source>
</evidence>
<dbReference type="Proteomes" id="UP000095286">
    <property type="component" value="Unplaced"/>
</dbReference>
<sequence length="503" mass="57273">MHDVKRCKFCSHYLKNVVIAFTGVFPKEKEVLKELIESFGGRFTNDMNGEVTYLFARECSPKSEKYARFCQLHQDKIILPEYIYSLRDNSENHDRPPIEESISQWICPLFNNMIFCASGISNENNKRMLEYEITKRGGKYTGTFKRSEITHLICRKAEGEKYRKAKTWGKVEVVSIEWFNNSVNKNRNEYYDNFPIAKDGEESSLLSKNPSYKVILSSPIHFSAKENAATRKGSTHIVFSQMTEPMRKNMGAVLNGSSNKMVVTEPEAFEFWTNLIEKRNDKRKVAPSICNNLPHLSQMSLDPDVEEVSEKVKAEEETEQTLLNFPTSIFEESDSSELECFESDNVKKSIANVKKSVASVKKLAANVKNTVHNGIKTVLSEVNSAIEMKIGDGMSGQSWYKFGGDFAAPKQAQCTESIAGFKEPKLQSTKRKSSSFISPIKKRERLNFVEDDLTRDRLQLINDSAKKAQKVPKNVINGILSVKTKDDEFNPFQTQPCLNPFND</sequence>
<dbReference type="WBParaSite" id="RSKR_0000197500.1">
    <property type="protein sequence ID" value="RSKR_0000197500.1"/>
    <property type="gene ID" value="RSKR_0000197500"/>
</dbReference>